<evidence type="ECO:0000256" key="1">
    <source>
        <dbReference type="ARBA" id="ARBA00004141"/>
    </source>
</evidence>
<keyword evidence="8" id="KW-1185">Reference proteome</keyword>
<feature type="transmembrane region" description="Helical" evidence="6">
    <location>
        <begin position="283"/>
        <end position="302"/>
    </location>
</feature>
<dbReference type="AlphaFoldDB" id="A0AA39IG50"/>
<feature type="transmembrane region" description="Helical" evidence="6">
    <location>
        <begin position="243"/>
        <end position="271"/>
    </location>
</feature>
<evidence type="ECO:0000313" key="7">
    <source>
        <dbReference type="EMBL" id="KAK0423030.1"/>
    </source>
</evidence>
<feature type="transmembrane region" description="Helical" evidence="6">
    <location>
        <begin position="6"/>
        <end position="29"/>
    </location>
</feature>
<sequence>MIPLHLEIVYLAIGIPSLIFYAVVIVALLKKSNKDVFGLPFYRIFAVICVVDCINYVVNTVAFRLPMCPNFAFLYENLKPSFVTRLFHLGVYFCGFFVTFGQCLITINRFSAVAFPLKHHKFWQRYHLHCIGLALLICFAFSGHTLLSTTVFQRFQVDGVVFYTIYMDDRARWFCPMHSEPPVMSISVMGKPLQLQLIIACALSCTGVVFQVVLNSTTIILLVRRRKATTRATFNKKLPKTELTLFFLSMAMFLLSLSGALYNIIITLLIYTESDALMGFLDYYLWVADVNNLSAPYLLCLVSASARRTVLEAIGLKAKQNKATVQLFSRTASSTRA</sequence>
<dbReference type="PANTHER" id="PTHR31627:SF42">
    <property type="entry name" value="G_PROTEIN_RECEP_F1_2 DOMAIN-CONTAINING PROTEIN-RELATED"/>
    <property type="match status" value="1"/>
</dbReference>
<dbReference type="GO" id="GO:0016020">
    <property type="term" value="C:membrane"/>
    <property type="evidence" value="ECO:0007669"/>
    <property type="project" value="UniProtKB-SubCell"/>
</dbReference>
<feature type="transmembrane region" description="Helical" evidence="6">
    <location>
        <begin position="197"/>
        <end position="223"/>
    </location>
</feature>
<keyword evidence="4 6" id="KW-1133">Transmembrane helix</keyword>
<comment type="similarity">
    <text evidence="2 6">Belongs to the nematode receptor-like protein srg family.</text>
</comment>
<evidence type="ECO:0000256" key="2">
    <source>
        <dbReference type="ARBA" id="ARBA00005692"/>
    </source>
</evidence>
<proteinExistence type="inferred from homology"/>
<dbReference type="GO" id="GO:0007606">
    <property type="term" value="P:sensory perception of chemical stimulus"/>
    <property type="evidence" value="ECO:0007669"/>
    <property type="project" value="UniProtKB-UniRule"/>
</dbReference>
<dbReference type="Proteomes" id="UP001175271">
    <property type="component" value="Unassembled WGS sequence"/>
</dbReference>
<dbReference type="SUPFAM" id="SSF81321">
    <property type="entry name" value="Family A G protein-coupled receptor-like"/>
    <property type="match status" value="1"/>
</dbReference>
<keyword evidence="3 6" id="KW-0812">Transmembrane</keyword>
<dbReference type="InterPro" id="IPR051119">
    <property type="entry name" value="Nematode_SR-like"/>
</dbReference>
<evidence type="ECO:0000256" key="3">
    <source>
        <dbReference type="ARBA" id="ARBA00022692"/>
    </source>
</evidence>
<evidence type="ECO:0000256" key="5">
    <source>
        <dbReference type="ARBA" id="ARBA00023136"/>
    </source>
</evidence>
<evidence type="ECO:0000256" key="6">
    <source>
        <dbReference type="RuleBase" id="RU280813"/>
    </source>
</evidence>
<name>A0AA39IG50_9BILA</name>
<dbReference type="GO" id="GO:0004888">
    <property type="term" value="F:transmembrane signaling receptor activity"/>
    <property type="evidence" value="ECO:0007669"/>
    <property type="project" value="InterPro"/>
</dbReference>
<reference evidence="7" key="1">
    <citation type="submission" date="2023-06" db="EMBL/GenBank/DDBJ databases">
        <title>Genomic analysis of the entomopathogenic nematode Steinernema hermaphroditum.</title>
        <authorList>
            <person name="Schwarz E.M."/>
            <person name="Heppert J.K."/>
            <person name="Baniya A."/>
            <person name="Schwartz H.T."/>
            <person name="Tan C.-H."/>
            <person name="Antoshechkin I."/>
            <person name="Sternberg P.W."/>
            <person name="Goodrich-Blair H."/>
            <person name="Dillman A.R."/>
        </authorList>
    </citation>
    <scope>NUCLEOTIDE SEQUENCE</scope>
    <source>
        <strain evidence="7">PS9179</strain>
        <tissue evidence="7">Whole animal</tissue>
    </source>
</reference>
<comment type="caution">
    <text evidence="7">The sequence shown here is derived from an EMBL/GenBank/DDBJ whole genome shotgun (WGS) entry which is preliminary data.</text>
</comment>
<feature type="transmembrane region" description="Helical" evidence="6">
    <location>
        <begin position="126"/>
        <end position="147"/>
    </location>
</feature>
<dbReference type="PANTHER" id="PTHR31627">
    <property type="entry name" value="SERPENTINE RECEPTOR CLASS GAMMA-RELATED"/>
    <property type="match status" value="1"/>
</dbReference>
<dbReference type="Gene3D" id="1.20.1070.10">
    <property type="entry name" value="Rhodopsin 7-helix transmembrane proteins"/>
    <property type="match status" value="1"/>
</dbReference>
<dbReference type="Pfam" id="PF02118">
    <property type="entry name" value="Srg"/>
    <property type="match status" value="1"/>
</dbReference>
<feature type="transmembrane region" description="Helical" evidence="6">
    <location>
        <begin position="82"/>
        <end position="105"/>
    </location>
</feature>
<dbReference type="InterPro" id="IPR000609">
    <property type="entry name" value="7TM_GPCR_serpentine_rcpt_Srg"/>
</dbReference>
<feature type="transmembrane region" description="Helical" evidence="6">
    <location>
        <begin position="41"/>
        <end position="62"/>
    </location>
</feature>
<dbReference type="EMBL" id="JAUCMV010000001">
    <property type="protein sequence ID" value="KAK0423030.1"/>
    <property type="molecule type" value="Genomic_DNA"/>
</dbReference>
<accession>A0AA39IG50</accession>
<keyword evidence="5 6" id="KW-0472">Membrane</keyword>
<evidence type="ECO:0000313" key="8">
    <source>
        <dbReference type="Proteomes" id="UP001175271"/>
    </source>
</evidence>
<protein>
    <recommendedName>
        <fullName evidence="6">Serpentine receptor class gamma</fullName>
    </recommendedName>
</protein>
<organism evidence="7 8">
    <name type="scientific">Steinernema hermaphroditum</name>
    <dbReference type="NCBI Taxonomy" id="289476"/>
    <lineage>
        <taxon>Eukaryota</taxon>
        <taxon>Metazoa</taxon>
        <taxon>Ecdysozoa</taxon>
        <taxon>Nematoda</taxon>
        <taxon>Chromadorea</taxon>
        <taxon>Rhabditida</taxon>
        <taxon>Tylenchina</taxon>
        <taxon>Panagrolaimomorpha</taxon>
        <taxon>Strongyloidoidea</taxon>
        <taxon>Steinernematidae</taxon>
        <taxon>Steinernema</taxon>
    </lineage>
</organism>
<comment type="subcellular location">
    <subcellularLocation>
        <location evidence="1">Membrane</location>
        <topology evidence="1">Multi-pass membrane protein</topology>
    </subcellularLocation>
</comment>
<gene>
    <name evidence="7" type="ORF">QR680_007932</name>
</gene>
<evidence type="ECO:0000256" key="4">
    <source>
        <dbReference type="ARBA" id="ARBA00022989"/>
    </source>
</evidence>